<dbReference type="PANTHER" id="PTHR30413:SF10">
    <property type="entry name" value="CAPSULE POLYSACCHARIDE EXPORT INNER-MEMBRANE PROTEIN CTRC"/>
    <property type="match status" value="1"/>
</dbReference>
<evidence type="ECO:0000256" key="9">
    <source>
        <dbReference type="ARBA" id="ARBA00023047"/>
    </source>
</evidence>
<dbReference type="EMBL" id="FNBW01000006">
    <property type="protein sequence ID" value="SDF77613.1"/>
    <property type="molecule type" value="Genomic_DNA"/>
</dbReference>
<dbReference type="GO" id="GO:0140359">
    <property type="term" value="F:ABC-type transporter activity"/>
    <property type="evidence" value="ECO:0007669"/>
    <property type="project" value="InterPro"/>
</dbReference>
<feature type="transmembrane region" description="Helical" evidence="11">
    <location>
        <begin position="247"/>
        <end position="265"/>
    </location>
</feature>
<accession>A0A8G2EYD7</accession>
<gene>
    <name evidence="13" type="ORF">SAMN05660686_02319</name>
</gene>
<feature type="transmembrane region" description="Helical" evidence="11">
    <location>
        <begin position="161"/>
        <end position="181"/>
    </location>
</feature>
<dbReference type="InterPro" id="IPR000412">
    <property type="entry name" value="ABC_2_transport"/>
</dbReference>
<organism evidence="13 14">
    <name type="scientific">Thalassobaculum litoreum DSM 18839</name>
    <dbReference type="NCBI Taxonomy" id="1123362"/>
    <lineage>
        <taxon>Bacteria</taxon>
        <taxon>Pseudomonadati</taxon>
        <taxon>Pseudomonadota</taxon>
        <taxon>Alphaproteobacteria</taxon>
        <taxon>Rhodospirillales</taxon>
        <taxon>Thalassobaculaceae</taxon>
        <taxon>Thalassobaculum</taxon>
    </lineage>
</organism>
<proteinExistence type="inferred from homology"/>
<dbReference type="PIRSF" id="PIRSF006648">
    <property type="entry name" value="DrrB"/>
    <property type="match status" value="1"/>
</dbReference>
<evidence type="ECO:0000256" key="7">
    <source>
        <dbReference type="ARBA" id="ARBA00022903"/>
    </source>
</evidence>
<keyword evidence="5" id="KW-0762">Sugar transport</keyword>
<dbReference type="RefSeq" id="WP_028796305.1">
    <property type="nucleotide sequence ID" value="NZ_FNBW01000006.1"/>
</dbReference>
<keyword evidence="14" id="KW-1185">Reference proteome</keyword>
<feature type="transmembrane region" description="Helical" evidence="11">
    <location>
        <begin position="120"/>
        <end position="149"/>
    </location>
</feature>
<feature type="transmembrane region" description="Helical" evidence="11">
    <location>
        <begin position="40"/>
        <end position="61"/>
    </location>
</feature>
<dbReference type="PROSITE" id="PS51012">
    <property type="entry name" value="ABC_TM2"/>
    <property type="match status" value="1"/>
</dbReference>
<comment type="caution">
    <text evidence="13">The sequence shown here is derived from an EMBL/GenBank/DDBJ whole genome shotgun (WGS) entry which is preliminary data.</text>
</comment>
<reference evidence="13 14" key="1">
    <citation type="submission" date="2016-10" db="EMBL/GenBank/DDBJ databases">
        <authorList>
            <person name="Varghese N."/>
            <person name="Submissions S."/>
        </authorList>
    </citation>
    <scope>NUCLEOTIDE SEQUENCE [LARGE SCALE GENOMIC DNA]</scope>
    <source>
        <strain evidence="13 14">DSM 18839</strain>
    </source>
</reference>
<dbReference type="GO" id="GO:0015774">
    <property type="term" value="P:polysaccharide transport"/>
    <property type="evidence" value="ECO:0007669"/>
    <property type="project" value="UniProtKB-KW"/>
</dbReference>
<comment type="similarity">
    <text evidence="2 11">Belongs to the ABC-2 integral membrane protein family.</text>
</comment>
<dbReference type="GO" id="GO:0015920">
    <property type="term" value="P:lipopolysaccharide transport"/>
    <property type="evidence" value="ECO:0007669"/>
    <property type="project" value="TreeGrafter"/>
</dbReference>
<evidence type="ECO:0000313" key="14">
    <source>
        <dbReference type="Proteomes" id="UP000198615"/>
    </source>
</evidence>
<keyword evidence="9" id="KW-0625">Polysaccharide transport</keyword>
<keyword evidence="10 11" id="KW-0472">Membrane</keyword>
<protein>
    <recommendedName>
        <fullName evidence="11">Transport permease protein</fullName>
    </recommendedName>
</protein>
<feature type="domain" description="ABC transmembrane type-2" evidence="12">
    <location>
        <begin position="42"/>
        <end position="268"/>
    </location>
</feature>
<dbReference type="AlphaFoldDB" id="A0A8G2EYD7"/>
<evidence type="ECO:0000256" key="2">
    <source>
        <dbReference type="ARBA" id="ARBA00007783"/>
    </source>
</evidence>
<evidence type="ECO:0000256" key="3">
    <source>
        <dbReference type="ARBA" id="ARBA00022448"/>
    </source>
</evidence>
<keyword evidence="7" id="KW-0972">Capsule biogenesis/degradation</keyword>
<evidence type="ECO:0000256" key="8">
    <source>
        <dbReference type="ARBA" id="ARBA00022989"/>
    </source>
</evidence>
<evidence type="ECO:0000256" key="5">
    <source>
        <dbReference type="ARBA" id="ARBA00022597"/>
    </source>
</evidence>
<evidence type="ECO:0000256" key="1">
    <source>
        <dbReference type="ARBA" id="ARBA00004651"/>
    </source>
</evidence>
<dbReference type="OrthoDB" id="9786910at2"/>
<keyword evidence="4 11" id="KW-1003">Cell membrane</keyword>
<feature type="transmembrane region" description="Helical" evidence="11">
    <location>
        <begin position="81"/>
        <end position="99"/>
    </location>
</feature>
<dbReference type="Pfam" id="PF01061">
    <property type="entry name" value="ABC2_membrane"/>
    <property type="match status" value="1"/>
</dbReference>
<dbReference type="InterPro" id="IPR047817">
    <property type="entry name" value="ABC2_TM_bact-type"/>
</dbReference>
<evidence type="ECO:0000256" key="6">
    <source>
        <dbReference type="ARBA" id="ARBA00022692"/>
    </source>
</evidence>
<sequence length="276" mass="30941">MTPAPRFLTTPADICRSLVTHRLILRQLVRRDILSRYRKSALGMVWALLTPLLTFVIYAYVFSTILKVRFPSRVPDVDYNYGIILFSGLMLHFFITEVLTRSPVLVLENVNFVKKVVFPLEMLSLVATGSAAVTLGFNFVILVAAVLFFNGTVPPTILLVPLVWIPFFAVVLGISWIFASLGVFLRDIGHVVGILSTVLLFGSPILFPPDTLPEFLKTLIWFNPLSVPVHATRDLALWGVMPDLEHLAIYTGVAAVFLWFGAFWFQRTKKGFADVV</sequence>
<name>A0A8G2EYD7_9PROT</name>
<keyword evidence="3 11" id="KW-0813">Transport</keyword>
<evidence type="ECO:0000313" key="13">
    <source>
        <dbReference type="EMBL" id="SDF77613.1"/>
    </source>
</evidence>
<evidence type="ECO:0000256" key="10">
    <source>
        <dbReference type="ARBA" id="ARBA00023136"/>
    </source>
</evidence>
<keyword evidence="8 11" id="KW-1133">Transmembrane helix</keyword>
<keyword evidence="6 11" id="KW-0812">Transmembrane</keyword>
<feature type="transmembrane region" description="Helical" evidence="11">
    <location>
        <begin position="188"/>
        <end position="207"/>
    </location>
</feature>
<evidence type="ECO:0000256" key="11">
    <source>
        <dbReference type="RuleBase" id="RU361157"/>
    </source>
</evidence>
<dbReference type="Proteomes" id="UP000198615">
    <property type="component" value="Unassembled WGS sequence"/>
</dbReference>
<evidence type="ECO:0000256" key="4">
    <source>
        <dbReference type="ARBA" id="ARBA00022475"/>
    </source>
</evidence>
<comment type="subcellular location">
    <subcellularLocation>
        <location evidence="11">Cell inner membrane</location>
        <topology evidence="11">Multi-pass membrane protein</topology>
    </subcellularLocation>
    <subcellularLocation>
        <location evidence="1">Cell membrane</location>
        <topology evidence="1">Multi-pass membrane protein</topology>
    </subcellularLocation>
</comment>
<dbReference type="PANTHER" id="PTHR30413">
    <property type="entry name" value="INNER MEMBRANE TRANSPORT PERMEASE"/>
    <property type="match status" value="1"/>
</dbReference>
<dbReference type="InterPro" id="IPR013525">
    <property type="entry name" value="ABC2_TM"/>
</dbReference>
<dbReference type="GO" id="GO:0043190">
    <property type="term" value="C:ATP-binding cassette (ABC) transporter complex"/>
    <property type="evidence" value="ECO:0007669"/>
    <property type="project" value="InterPro"/>
</dbReference>
<evidence type="ECO:0000259" key="12">
    <source>
        <dbReference type="PROSITE" id="PS51012"/>
    </source>
</evidence>